<keyword evidence="1" id="KW-0547">Nucleotide-binding</keyword>
<evidence type="ECO:0000256" key="2">
    <source>
        <dbReference type="ARBA" id="ARBA00022840"/>
    </source>
</evidence>
<evidence type="ECO:0000256" key="1">
    <source>
        <dbReference type="ARBA" id="ARBA00022741"/>
    </source>
</evidence>
<evidence type="ECO:0000313" key="4">
    <source>
        <dbReference type="EMBL" id="HDL89747.1"/>
    </source>
</evidence>
<feature type="non-terminal residue" evidence="4">
    <location>
        <position position="55"/>
    </location>
</feature>
<feature type="domain" description="ABC transporter" evidence="3">
    <location>
        <begin position="25"/>
        <end position="55"/>
    </location>
</feature>
<comment type="caution">
    <text evidence="4">The sequence shown here is derived from an EMBL/GenBank/DDBJ whole genome shotgun (WGS) entry which is preliminary data.</text>
</comment>
<protein>
    <submittedName>
        <fullName evidence="4">ATP-binding cassette domain-containing protein</fullName>
    </submittedName>
</protein>
<dbReference type="GO" id="GO:0005524">
    <property type="term" value="F:ATP binding"/>
    <property type="evidence" value="ECO:0007669"/>
    <property type="project" value="UniProtKB-KW"/>
</dbReference>
<evidence type="ECO:0000259" key="3">
    <source>
        <dbReference type="Pfam" id="PF00005"/>
    </source>
</evidence>
<dbReference type="SUPFAM" id="SSF52540">
    <property type="entry name" value="P-loop containing nucleoside triphosphate hydrolases"/>
    <property type="match status" value="1"/>
</dbReference>
<sequence>MGAENSAHAVVLNGVSLTRSKKQILKGINWKIERGSNWVVLGANGSGKTTLLKVI</sequence>
<dbReference type="InterPro" id="IPR027417">
    <property type="entry name" value="P-loop_NTPase"/>
</dbReference>
<name>A0A7C1ALF6_9BACT</name>
<dbReference type="EMBL" id="DQZW01000114">
    <property type="protein sequence ID" value="HDL89747.1"/>
    <property type="molecule type" value="Genomic_DNA"/>
</dbReference>
<proteinExistence type="predicted"/>
<organism evidence="4">
    <name type="scientific">Thermodesulforhabdus norvegica</name>
    <dbReference type="NCBI Taxonomy" id="39841"/>
    <lineage>
        <taxon>Bacteria</taxon>
        <taxon>Pseudomonadati</taxon>
        <taxon>Thermodesulfobacteriota</taxon>
        <taxon>Syntrophobacteria</taxon>
        <taxon>Syntrophobacterales</taxon>
        <taxon>Thermodesulforhabdaceae</taxon>
        <taxon>Thermodesulforhabdus</taxon>
    </lineage>
</organism>
<dbReference type="InterPro" id="IPR003439">
    <property type="entry name" value="ABC_transporter-like_ATP-bd"/>
</dbReference>
<reference evidence="4" key="1">
    <citation type="journal article" date="2020" name="mSystems">
        <title>Genome- and Community-Level Interaction Insights into Carbon Utilization and Element Cycling Functions of Hydrothermarchaeota in Hydrothermal Sediment.</title>
        <authorList>
            <person name="Zhou Z."/>
            <person name="Liu Y."/>
            <person name="Xu W."/>
            <person name="Pan J."/>
            <person name="Luo Z.H."/>
            <person name="Li M."/>
        </authorList>
    </citation>
    <scope>NUCLEOTIDE SEQUENCE [LARGE SCALE GENOMIC DNA]</scope>
    <source>
        <strain evidence="4">HyVt-19</strain>
    </source>
</reference>
<dbReference type="Pfam" id="PF00005">
    <property type="entry name" value="ABC_tran"/>
    <property type="match status" value="1"/>
</dbReference>
<dbReference type="GO" id="GO:0016887">
    <property type="term" value="F:ATP hydrolysis activity"/>
    <property type="evidence" value="ECO:0007669"/>
    <property type="project" value="InterPro"/>
</dbReference>
<dbReference type="AlphaFoldDB" id="A0A7C1ALF6"/>
<gene>
    <name evidence="4" type="ORF">ENG14_02455</name>
</gene>
<dbReference type="Proteomes" id="UP000886355">
    <property type="component" value="Unassembled WGS sequence"/>
</dbReference>
<dbReference type="Gene3D" id="3.40.50.300">
    <property type="entry name" value="P-loop containing nucleotide triphosphate hydrolases"/>
    <property type="match status" value="1"/>
</dbReference>
<dbReference type="PANTHER" id="PTHR43158:SF2">
    <property type="entry name" value="SKFA PEPTIDE EXPORT ATP-BINDING PROTEIN SKFE"/>
    <property type="match status" value="1"/>
</dbReference>
<dbReference type="PANTHER" id="PTHR43158">
    <property type="entry name" value="SKFA PEPTIDE EXPORT ATP-BINDING PROTEIN SKFE"/>
    <property type="match status" value="1"/>
</dbReference>
<accession>A0A7C1ALF6</accession>
<keyword evidence="2 4" id="KW-0067">ATP-binding</keyword>